<dbReference type="FunFam" id="1.10.630.10:FF:000010">
    <property type="entry name" value="cytochrome P450 2W1 isoform X2"/>
    <property type="match status" value="1"/>
</dbReference>
<dbReference type="InterPro" id="IPR017972">
    <property type="entry name" value="Cyt_P450_CS"/>
</dbReference>
<feature type="transmembrane region" description="Helical" evidence="14">
    <location>
        <begin position="58"/>
        <end position="79"/>
    </location>
</feature>
<dbReference type="SUPFAM" id="SSF48264">
    <property type="entry name" value="Cytochrome P450"/>
    <property type="match status" value="1"/>
</dbReference>
<dbReference type="CDD" id="cd20664">
    <property type="entry name" value="CYP2K"/>
    <property type="match status" value="1"/>
</dbReference>
<dbReference type="PRINTS" id="PR01686">
    <property type="entry name" value="EP450ICYP2D"/>
</dbReference>
<organism evidence="15">
    <name type="scientific">Xenopus tropicalis</name>
    <name type="common">Western clawed frog</name>
    <name type="synonym">Silurana tropicalis</name>
    <dbReference type="NCBI Taxonomy" id="8364"/>
    <lineage>
        <taxon>Eukaryota</taxon>
        <taxon>Metazoa</taxon>
        <taxon>Chordata</taxon>
        <taxon>Craniata</taxon>
        <taxon>Vertebrata</taxon>
        <taxon>Euteleostomi</taxon>
        <taxon>Amphibia</taxon>
        <taxon>Batrachia</taxon>
        <taxon>Anura</taxon>
        <taxon>Pipoidea</taxon>
        <taxon>Pipidae</taxon>
        <taxon>Xenopodinae</taxon>
        <taxon>Xenopus</taxon>
        <taxon>Silurana</taxon>
    </lineage>
</organism>
<keyword evidence="11 14" id="KW-0472">Membrane</keyword>
<keyword evidence="7" id="KW-0492">Microsome</keyword>
<dbReference type="PROSITE" id="PS00086">
    <property type="entry name" value="CYTOCHROME_P450"/>
    <property type="match status" value="1"/>
</dbReference>
<evidence type="ECO:0000256" key="1">
    <source>
        <dbReference type="ARBA" id="ARBA00001971"/>
    </source>
</evidence>
<keyword evidence="4 12" id="KW-0349">Heme</keyword>
<dbReference type="Pfam" id="PF00067">
    <property type="entry name" value="p450"/>
    <property type="match status" value="1"/>
</dbReference>
<keyword evidence="5 12" id="KW-0479">Metal-binding</keyword>
<proteinExistence type="inferred from homology"/>
<protein>
    <submittedName>
        <fullName evidence="15">Cytochrome P450 2K1</fullName>
    </submittedName>
</protein>
<evidence type="ECO:0000256" key="3">
    <source>
        <dbReference type="ARBA" id="ARBA00010617"/>
    </source>
</evidence>
<accession>A0A803KFK8</accession>
<evidence type="ECO:0000256" key="9">
    <source>
        <dbReference type="ARBA" id="ARBA00023004"/>
    </source>
</evidence>
<evidence type="ECO:0000256" key="11">
    <source>
        <dbReference type="ARBA" id="ARBA00023136"/>
    </source>
</evidence>
<dbReference type="GO" id="GO:0046222">
    <property type="term" value="P:aflatoxin metabolic process"/>
    <property type="evidence" value="ECO:0007669"/>
    <property type="project" value="UniProtKB-ARBA"/>
</dbReference>
<keyword evidence="10 13" id="KW-0503">Monooxygenase</keyword>
<evidence type="ECO:0000256" key="10">
    <source>
        <dbReference type="ARBA" id="ARBA00023033"/>
    </source>
</evidence>
<evidence type="ECO:0000256" key="14">
    <source>
        <dbReference type="SAM" id="Phobius"/>
    </source>
</evidence>
<keyword evidence="14" id="KW-0812">Transmembrane</keyword>
<evidence type="ECO:0000256" key="4">
    <source>
        <dbReference type="ARBA" id="ARBA00022617"/>
    </source>
</evidence>
<comment type="similarity">
    <text evidence="3 13">Belongs to the cytochrome P450 family.</text>
</comment>
<name>A0A803KFK8_XENTR</name>
<reference evidence="15" key="1">
    <citation type="journal article" date="2010" name="Science">
        <title>The genome of the Western clawed frog Xenopus tropicalis.</title>
        <authorList>
            <person name="Hellsten U."/>
            <person name="Harland R.M."/>
            <person name="Gilchrist M.J."/>
            <person name="Hendrix D."/>
            <person name="Jurka J."/>
            <person name="Kapitonov V."/>
            <person name="Ovcharenko I."/>
            <person name="Putnam N.H."/>
            <person name="Shu S."/>
            <person name="Taher L."/>
            <person name="Blitz I.L."/>
            <person name="Blumberg B."/>
            <person name="Dichmann D.S."/>
            <person name="Dubchak I."/>
            <person name="Amaya E."/>
            <person name="Detter J.C."/>
            <person name="Fletcher R."/>
            <person name="Gerhard D.S."/>
            <person name="Goodstein D."/>
            <person name="Graves T."/>
            <person name="Grigoriev I.V."/>
            <person name="Grimwood J."/>
            <person name="Kawashima T."/>
            <person name="Lindquist E."/>
            <person name="Lucas S.M."/>
            <person name="Mead P.E."/>
            <person name="Mitros T."/>
            <person name="Ogino H."/>
            <person name="Ohta Y."/>
            <person name="Poliakov A.V."/>
            <person name="Pollet N."/>
            <person name="Robert J."/>
            <person name="Salamov A."/>
            <person name="Sater A.K."/>
            <person name="Schmutz J."/>
            <person name="Terry A."/>
            <person name="Vize P.D."/>
            <person name="Warren W.C."/>
            <person name="Wells D."/>
            <person name="Wills A."/>
            <person name="Wilson R.K."/>
            <person name="Zimmerman L.B."/>
            <person name="Zorn A.M."/>
            <person name="Grainger R."/>
            <person name="Grammer T."/>
            <person name="Khokha M.K."/>
            <person name="Richardson P.M."/>
            <person name="Rokhsar D.S."/>
        </authorList>
    </citation>
    <scope>NUCLEOTIDE SEQUENCE [LARGE SCALE GENOMIC DNA]</scope>
    <source>
        <strain evidence="15">Nigerian</strain>
    </source>
</reference>
<feature type="binding site" description="axial binding residue" evidence="12">
    <location>
        <position position="494"/>
    </location>
    <ligand>
        <name>heme</name>
        <dbReference type="ChEBI" id="CHEBI:30413"/>
    </ligand>
    <ligandPart>
        <name>Fe</name>
        <dbReference type="ChEBI" id="CHEBI:18248"/>
    </ligandPart>
</feature>
<dbReference type="Ensembl" id="ENSXETT00000112263">
    <property type="protein sequence ID" value="ENSXETP00000119060"/>
    <property type="gene ID" value="ENSXETG00000026926"/>
</dbReference>
<dbReference type="Bgee" id="ENSXETG00000026926">
    <property type="expression patterns" value="Expressed in mesonephros and 2 other cell types or tissues"/>
</dbReference>
<dbReference type="InterPro" id="IPR008069">
    <property type="entry name" value="Cyt_P450_E_grp-I_CYP2D-like"/>
</dbReference>
<dbReference type="Gene3D" id="1.10.630.10">
    <property type="entry name" value="Cytochrome P450"/>
    <property type="match status" value="1"/>
</dbReference>
<comment type="subcellular location">
    <subcellularLocation>
        <location evidence="2">Microsome membrane</location>
    </subcellularLocation>
</comment>
<sequence length="549" mass="63139">MRLSRENCALWELNWLVISYQSNWVINKFNRKEGKDQNRTRLDPYSEETESGRRMDLVYSPSMCLLLAAVVFIILYTLIDWARSSARNFPSGPLALPLIGHLHIINLKRPSEALNKISKTHGNIFRIQMGTVEMVVLAGYEAVKEALIDNAEAFAGRPFVPILDDIFHGYGIPFSNGENWKEMRRFTISRFRDFGVGKRTMEDKITEESVCLIKEMEVLKDEPVELTPYISVAVGNIIASIVLGHRFDDYKNPTLLRVLQLTSENLSYLGSPSVLLYNVFPILRFFPGDRNKLLKNLKELHCFLRETFMKHLKVLERDDQRGYIDAFLVKQLEEKENSNSYFHEKNLICILVSLFSAGTDTTIASIRWALTFMVKNPHIQQRVHEEIDRVIGSSQPQFHHRTSMPYTNAVVHETQRVANVVPMNLPHATTTDVNFRGYHLPKGTYVVPLLESVLFDKTQFERAEEFYPEHFLDSDGKFVMRPAFLPFSTGKRICIGETLAKMEVFIFFTTLMQKFSFHAPPGEPDIEIKRGIGLTSPPLPQKLCIVRRS</sequence>
<evidence type="ECO:0000256" key="6">
    <source>
        <dbReference type="ARBA" id="ARBA00022824"/>
    </source>
</evidence>
<comment type="cofactor">
    <cofactor evidence="1 12">
        <name>heme</name>
        <dbReference type="ChEBI" id="CHEBI:30413"/>
    </cofactor>
</comment>
<dbReference type="GO" id="GO:0016712">
    <property type="term" value="F:oxidoreductase activity, acting on paired donors, with incorporation or reduction of molecular oxygen, reduced flavin or flavoprotein as one donor, and incorporation of one atom of oxygen"/>
    <property type="evidence" value="ECO:0007669"/>
    <property type="project" value="InterPro"/>
</dbReference>
<reference evidence="15" key="2">
    <citation type="submission" date="2021-03" db="UniProtKB">
        <authorList>
            <consortium name="Ensembl"/>
        </authorList>
    </citation>
    <scope>IDENTIFICATION</scope>
</reference>
<dbReference type="PANTHER" id="PTHR24300:SF401">
    <property type="entry name" value="CYTOCHROME P450 2K6"/>
    <property type="match status" value="1"/>
</dbReference>
<evidence type="ECO:0000256" key="2">
    <source>
        <dbReference type="ARBA" id="ARBA00004524"/>
    </source>
</evidence>
<keyword evidence="9 12" id="KW-0408">Iron</keyword>
<dbReference type="Xenbase" id="XB-GENE-5848843">
    <property type="gene designation" value="XB5848842 [provisional]"/>
</dbReference>
<evidence type="ECO:0000313" key="15">
    <source>
        <dbReference type="Ensembl" id="ENSXETP00000119060"/>
    </source>
</evidence>
<dbReference type="PANTHER" id="PTHR24300">
    <property type="entry name" value="CYTOCHROME P450 508A4-RELATED"/>
    <property type="match status" value="1"/>
</dbReference>
<keyword evidence="14" id="KW-1133">Transmembrane helix</keyword>
<gene>
    <name evidence="15" type="primary">XB5848842 [provisional]</name>
</gene>
<dbReference type="GO" id="GO:0005506">
    <property type="term" value="F:iron ion binding"/>
    <property type="evidence" value="ECO:0007669"/>
    <property type="project" value="InterPro"/>
</dbReference>
<keyword evidence="8 13" id="KW-0560">Oxidoreductase</keyword>
<dbReference type="InterPro" id="IPR036396">
    <property type="entry name" value="Cyt_P450_sf"/>
</dbReference>
<evidence type="ECO:0000256" key="8">
    <source>
        <dbReference type="ARBA" id="ARBA00023002"/>
    </source>
</evidence>
<dbReference type="GO" id="GO:0020037">
    <property type="term" value="F:heme binding"/>
    <property type="evidence" value="ECO:0007669"/>
    <property type="project" value="InterPro"/>
</dbReference>
<dbReference type="PRINTS" id="PR00463">
    <property type="entry name" value="EP450I"/>
</dbReference>
<evidence type="ECO:0000256" key="13">
    <source>
        <dbReference type="RuleBase" id="RU000461"/>
    </source>
</evidence>
<dbReference type="InterPro" id="IPR001128">
    <property type="entry name" value="Cyt_P450"/>
</dbReference>
<evidence type="ECO:0000256" key="5">
    <source>
        <dbReference type="ARBA" id="ARBA00022723"/>
    </source>
</evidence>
<dbReference type="GeneTree" id="ENSGT00940000162510"/>
<evidence type="ECO:0000256" key="12">
    <source>
        <dbReference type="PIRSR" id="PIRSR602401-1"/>
    </source>
</evidence>
<dbReference type="InterPro" id="IPR050182">
    <property type="entry name" value="Cytochrome_P450_fam2"/>
</dbReference>
<dbReference type="PRINTS" id="PR00385">
    <property type="entry name" value="P450"/>
</dbReference>
<dbReference type="AlphaFoldDB" id="A0A803KFK8"/>
<keyword evidence="6" id="KW-0256">Endoplasmic reticulum</keyword>
<dbReference type="InterPro" id="IPR002401">
    <property type="entry name" value="Cyt_P450_E_grp-I"/>
</dbReference>
<evidence type="ECO:0000256" key="7">
    <source>
        <dbReference type="ARBA" id="ARBA00022848"/>
    </source>
</evidence>